<feature type="transmembrane region" description="Helical" evidence="8">
    <location>
        <begin position="336"/>
        <end position="359"/>
    </location>
</feature>
<dbReference type="SUPFAM" id="SSF103473">
    <property type="entry name" value="MFS general substrate transporter"/>
    <property type="match status" value="1"/>
</dbReference>
<dbReference type="Proteomes" id="UP001172681">
    <property type="component" value="Unassembled WGS sequence"/>
</dbReference>
<evidence type="ECO:0000313" key="10">
    <source>
        <dbReference type="EMBL" id="KAJ9630353.1"/>
    </source>
</evidence>
<evidence type="ECO:0000256" key="1">
    <source>
        <dbReference type="ARBA" id="ARBA00004141"/>
    </source>
</evidence>
<dbReference type="AlphaFoldDB" id="A0AA39CVU9"/>
<evidence type="ECO:0000313" key="11">
    <source>
        <dbReference type="Proteomes" id="UP001172681"/>
    </source>
</evidence>
<feature type="transmembrane region" description="Helical" evidence="8">
    <location>
        <begin position="27"/>
        <end position="53"/>
    </location>
</feature>
<dbReference type="Gene3D" id="1.20.1250.20">
    <property type="entry name" value="MFS general substrate transporter like domains"/>
    <property type="match status" value="1"/>
</dbReference>
<dbReference type="Pfam" id="PF00083">
    <property type="entry name" value="Sugar_tr"/>
    <property type="match status" value="1"/>
</dbReference>
<dbReference type="InterPro" id="IPR036259">
    <property type="entry name" value="MFS_trans_sf"/>
</dbReference>
<keyword evidence="4 8" id="KW-0812">Transmembrane</keyword>
<keyword evidence="6 8" id="KW-0472">Membrane</keyword>
<evidence type="ECO:0000256" key="2">
    <source>
        <dbReference type="ARBA" id="ARBA00010992"/>
    </source>
</evidence>
<protein>
    <recommendedName>
        <fullName evidence="9">Major facilitator superfamily (MFS) profile domain-containing protein</fullName>
    </recommendedName>
</protein>
<feature type="domain" description="Major facilitator superfamily (MFS) profile" evidence="9">
    <location>
        <begin position="27"/>
        <end position="492"/>
    </location>
</feature>
<feature type="transmembrane region" description="Helical" evidence="8">
    <location>
        <begin position="438"/>
        <end position="456"/>
    </location>
</feature>
<sequence>MPSPELATDQNRRVLGSVKANSYNLTVILFASLGSFTYGYSSSIIASVFGLPPFFDFFNLSLTGPNAAEANDIIGAANGLFYGGGIIGALAVNYILNKFGRRKSIQFICVICIISGAVQCGAIHIAMILVGRFVSGIGVGMMQVTIPAYMSELSPAKQRGRMTGSHGVLIVVGYTAAALAGLGCYFAEPEVGWRLCLGLQIVAPSLLLAGSFRLPESPRWLLSQGRDQQTLDVLRRLHDQADDDTASHGANGEFYQILVQLELEMNNKILGTRDMLKRPSYRRRILAGLLVECVSRQLYSYEFSLLTHLWRRFASQSSGVLVINNYQILLYNNLGLYGWLPLLLYTIFSAWGALSNWVNSLILDRLGRVPVLTYGLVGCISVMAVETALVASYASTSNKGGNAAAVVFLFLFIMFYGGTQDASGYVYCSEIFPTPVRAQGLGICIAGLFATALVYTQVYPTASANIGWKYYLVFILVPAACVPFVRRLPETNGLSLEEIAARFGDAVAVDIRHLTLERSDAVSQRLQAVGLGTRSEERSRQAETKEDLVVSHHDAQPG</sequence>
<feature type="transmembrane region" description="Helical" evidence="8">
    <location>
        <begin position="107"/>
        <end position="127"/>
    </location>
</feature>
<feature type="transmembrane region" description="Helical" evidence="8">
    <location>
        <begin position="371"/>
        <end position="394"/>
    </location>
</feature>
<feature type="transmembrane region" description="Helical" evidence="8">
    <location>
        <begin position="73"/>
        <end position="95"/>
    </location>
</feature>
<comment type="subcellular location">
    <subcellularLocation>
        <location evidence="1">Membrane</location>
        <topology evidence="1">Multi-pass membrane protein</topology>
    </subcellularLocation>
</comment>
<evidence type="ECO:0000256" key="7">
    <source>
        <dbReference type="SAM" id="MobiDB-lite"/>
    </source>
</evidence>
<dbReference type="PANTHER" id="PTHR48022">
    <property type="entry name" value="PLASTIDIC GLUCOSE TRANSPORTER 4"/>
    <property type="match status" value="1"/>
</dbReference>
<organism evidence="10 11">
    <name type="scientific">Knufia peltigerae</name>
    <dbReference type="NCBI Taxonomy" id="1002370"/>
    <lineage>
        <taxon>Eukaryota</taxon>
        <taxon>Fungi</taxon>
        <taxon>Dikarya</taxon>
        <taxon>Ascomycota</taxon>
        <taxon>Pezizomycotina</taxon>
        <taxon>Eurotiomycetes</taxon>
        <taxon>Chaetothyriomycetidae</taxon>
        <taxon>Chaetothyriales</taxon>
        <taxon>Trichomeriaceae</taxon>
        <taxon>Knufia</taxon>
    </lineage>
</organism>
<dbReference type="InterPro" id="IPR003663">
    <property type="entry name" value="Sugar/inositol_transpt"/>
</dbReference>
<gene>
    <name evidence="10" type="ORF">H2204_008418</name>
</gene>
<dbReference type="PROSITE" id="PS50850">
    <property type="entry name" value="MFS"/>
    <property type="match status" value="1"/>
</dbReference>
<feature type="compositionally biased region" description="Basic and acidic residues" evidence="7">
    <location>
        <begin position="534"/>
        <end position="558"/>
    </location>
</feature>
<evidence type="ECO:0000256" key="3">
    <source>
        <dbReference type="ARBA" id="ARBA00022448"/>
    </source>
</evidence>
<evidence type="ECO:0000256" key="5">
    <source>
        <dbReference type="ARBA" id="ARBA00022989"/>
    </source>
</evidence>
<dbReference type="InterPro" id="IPR020846">
    <property type="entry name" value="MFS_dom"/>
</dbReference>
<dbReference type="EMBL" id="JAPDRN010000061">
    <property type="protein sequence ID" value="KAJ9630353.1"/>
    <property type="molecule type" value="Genomic_DNA"/>
</dbReference>
<evidence type="ECO:0000259" key="9">
    <source>
        <dbReference type="PROSITE" id="PS50850"/>
    </source>
</evidence>
<dbReference type="PANTHER" id="PTHR48022:SF11">
    <property type="entry name" value="MONOSACCHARIDE TRANSPORTER (HXT8), PUTATIVE (AFU_ORTHOLOGUE AFUA_2G08120)-RELATED"/>
    <property type="match status" value="1"/>
</dbReference>
<keyword evidence="5 8" id="KW-1133">Transmembrane helix</keyword>
<evidence type="ECO:0000256" key="8">
    <source>
        <dbReference type="SAM" id="Phobius"/>
    </source>
</evidence>
<dbReference type="GO" id="GO:0016020">
    <property type="term" value="C:membrane"/>
    <property type="evidence" value="ECO:0007669"/>
    <property type="project" value="UniProtKB-SubCell"/>
</dbReference>
<dbReference type="GO" id="GO:0005351">
    <property type="term" value="F:carbohydrate:proton symporter activity"/>
    <property type="evidence" value="ECO:0007669"/>
    <property type="project" value="TreeGrafter"/>
</dbReference>
<dbReference type="InterPro" id="IPR005829">
    <property type="entry name" value="Sugar_transporter_CS"/>
</dbReference>
<keyword evidence="11" id="KW-1185">Reference proteome</keyword>
<dbReference type="InterPro" id="IPR005828">
    <property type="entry name" value="MFS_sugar_transport-like"/>
</dbReference>
<reference evidence="10" key="1">
    <citation type="submission" date="2022-10" db="EMBL/GenBank/DDBJ databases">
        <title>Culturing micro-colonial fungi from biological soil crusts in the Mojave desert and describing Neophaeococcomyces mojavensis, and introducing the new genera and species Taxawa tesnikishii.</title>
        <authorList>
            <person name="Kurbessoian T."/>
            <person name="Stajich J.E."/>
        </authorList>
    </citation>
    <scope>NUCLEOTIDE SEQUENCE</scope>
    <source>
        <strain evidence="10">TK_35</strain>
    </source>
</reference>
<comment type="caution">
    <text evidence="10">The sequence shown here is derived from an EMBL/GenBank/DDBJ whole genome shotgun (WGS) entry which is preliminary data.</text>
</comment>
<dbReference type="InterPro" id="IPR050360">
    <property type="entry name" value="MFS_Sugar_Transporters"/>
</dbReference>
<feature type="transmembrane region" description="Helical" evidence="8">
    <location>
        <begin position="400"/>
        <end position="417"/>
    </location>
</feature>
<feature type="transmembrane region" description="Helical" evidence="8">
    <location>
        <begin position="163"/>
        <end position="186"/>
    </location>
</feature>
<keyword evidence="3" id="KW-0813">Transport</keyword>
<accession>A0AA39CVU9</accession>
<name>A0AA39CVU9_9EURO</name>
<comment type="similarity">
    <text evidence="2">Belongs to the major facilitator superfamily. Sugar transporter (TC 2.A.1.1) family.</text>
</comment>
<evidence type="ECO:0000256" key="6">
    <source>
        <dbReference type="ARBA" id="ARBA00023136"/>
    </source>
</evidence>
<dbReference type="PRINTS" id="PR00171">
    <property type="entry name" value="SUGRTRNSPORT"/>
</dbReference>
<dbReference type="PROSITE" id="PS00217">
    <property type="entry name" value="SUGAR_TRANSPORT_2"/>
    <property type="match status" value="1"/>
</dbReference>
<proteinExistence type="inferred from homology"/>
<evidence type="ECO:0000256" key="4">
    <source>
        <dbReference type="ARBA" id="ARBA00022692"/>
    </source>
</evidence>
<feature type="region of interest" description="Disordered" evidence="7">
    <location>
        <begin position="533"/>
        <end position="558"/>
    </location>
</feature>
<feature type="transmembrane region" description="Helical" evidence="8">
    <location>
        <begin position="468"/>
        <end position="485"/>
    </location>
</feature>